<feature type="compositionally biased region" description="Polar residues" evidence="1">
    <location>
        <begin position="202"/>
        <end position="211"/>
    </location>
</feature>
<proteinExistence type="predicted"/>
<evidence type="ECO:0000256" key="1">
    <source>
        <dbReference type="SAM" id="MobiDB-lite"/>
    </source>
</evidence>
<dbReference type="AlphaFoldDB" id="A0A2I0JF67"/>
<dbReference type="EMBL" id="PGOL01001751">
    <property type="protein sequence ID" value="PKI54905.1"/>
    <property type="molecule type" value="Genomic_DNA"/>
</dbReference>
<comment type="caution">
    <text evidence="2">The sequence shown here is derived from an EMBL/GenBank/DDBJ whole genome shotgun (WGS) entry which is preliminary data.</text>
</comment>
<feature type="region of interest" description="Disordered" evidence="1">
    <location>
        <begin position="175"/>
        <end position="220"/>
    </location>
</feature>
<organism evidence="2 3">
    <name type="scientific">Punica granatum</name>
    <name type="common">Pomegranate</name>
    <dbReference type="NCBI Taxonomy" id="22663"/>
    <lineage>
        <taxon>Eukaryota</taxon>
        <taxon>Viridiplantae</taxon>
        <taxon>Streptophyta</taxon>
        <taxon>Embryophyta</taxon>
        <taxon>Tracheophyta</taxon>
        <taxon>Spermatophyta</taxon>
        <taxon>Magnoliopsida</taxon>
        <taxon>eudicotyledons</taxon>
        <taxon>Gunneridae</taxon>
        <taxon>Pentapetalae</taxon>
        <taxon>rosids</taxon>
        <taxon>malvids</taxon>
        <taxon>Myrtales</taxon>
        <taxon>Lythraceae</taxon>
        <taxon>Punica</taxon>
    </lineage>
</organism>
<name>A0A2I0JF67_PUNGR</name>
<evidence type="ECO:0000313" key="2">
    <source>
        <dbReference type="EMBL" id="PKI54905.1"/>
    </source>
</evidence>
<reference evidence="2 3" key="1">
    <citation type="submission" date="2017-11" db="EMBL/GenBank/DDBJ databases">
        <title>De-novo sequencing of pomegranate (Punica granatum L.) genome.</title>
        <authorList>
            <person name="Akparov Z."/>
            <person name="Amiraslanov A."/>
            <person name="Hajiyeva S."/>
            <person name="Abbasov M."/>
            <person name="Kaur K."/>
            <person name="Hamwieh A."/>
            <person name="Solovyev V."/>
            <person name="Salamov A."/>
            <person name="Braich B."/>
            <person name="Kosarev P."/>
            <person name="Mahmoud A."/>
            <person name="Hajiyev E."/>
            <person name="Babayeva S."/>
            <person name="Izzatullayeva V."/>
            <person name="Mammadov A."/>
            <person name="Mammadov A."/>
            <person name="Sharifova S."/>
            <person name="Ojaghi J."/>
            <person name="Eynullazada K."/>
            <person name="Bayramov B."/>
            <person name="Abdulazimova A."/>
            <person name="Shahmuradov I."/>
        </authorList>
    </citation>
    <scope>NUCLEOTIDE SEQUENCE [LARGE SCALE GENOMIC DNA]</scope>
    <source>
        <strain evidence="3">cv. AG2017</strain>
        <tissue evidence="2">Leaf</tissue>
    </source>
</reference>
<dbReference type="Proteomes" id="UP000233551">
    <property type="component" value="Unassembled WGS sequence"/>
</dbReference>
<evidence type="ECO:0000313" key="3">
    <source>
        <dbReference type="Proteomes" id="UP000233551"/>
    </source>
</evidence>
<evidence type="ECO:0008006" key="4">
    <source>
        <dbReference type="Google" id="ProtNLM"/>
    </source>
</evidence>
<protein>
    <recommendedName>
        <fullName evidence="4">Aminotransferase-like plant mobile domain-containing protein</fullName>
    </recommendedName>
</protein>
<gene>
    <name evidence="2" type="ORF">CRG98_024687</name>
</gene>
<keyword evidence="3" id="KW-1185">Reference proteome</keyword>
<accession>A0A2I0JF67</accession>
<sequence>MDRSHPCLRLNVIITPAAYITRLWRTFRPIDRAFLRLIIGDLPLLADSPIDWTLLRTAISFWDTQRAVFDFQGTEFAPTVEEYTALILLIPPFFLHYRRAFTHRSFTPCFYEFGKLDACGVRVSFRSSTSRSIPPTKSELSQLSQRTWCSSISRDSHLFVGIAWHKFRWHRGQTFQRQRAPPKEPCARSCSPLGKSEIDSAESLSRHVQSSRIRESCRES</sequence>